<feature type="site" description="Raises pKa of active site His" evidence="6">
    <location>
        <position position="143"/>
    </location>
</feature>
<reference evidence="8 9" key="1">
    <citation type="submission" date="2019-11" db="EMBL/GenBank/DDBJ databases">
        <title>FDA dAtabase for Regulatory Grade micrObial Sequences (FDA-ARGOS): Supporting development and validation of Infectious Disease Dx tests.</title>
        <authorList>
            <person name="Turner S."/>
            <person name="Byrd R."/>
            <person name="Tallon L."/>
            <person name="Sadzewicz L."/>
            <person name="Vavikolanu K."/>
            <person name="Mehta A."/>
            <person name="Aluvathingal J."/>
            <person name="Nadendla S."/>
            <person name="Myers T."/>
            <person name="Yan Y."/>
            <person name="Sichtig H."/>
        </authorList>
    </citation>
    <scope>NUCLEOTIDE SEQUENCE [LARGE SCALE GENOMIC DNA]</scope>
    <source>
        <strain evidence="8 9">FDAARGOS_741</strain>
    </source>
</reference>
<dbReference type="InterPro" id="IPR036477">
    <property type="entry name" value="Formyl_transf_N_sf"/>
</dbReference>
<dbReference type="GO" id="GO:0005829">
    <property type="term" value="C:cytosol"/>
    <property type="evidence" value="ECO:0007669"/>
    <property type="project" value="TreeGrafter"/>
</dbReference>
<evidence type="ECO:0000256" key="1">
    <source>
        <dbReference type="ARBA" id="ARBA00005054"/>
    </source>
</evidence>
<dbReference type="HAMAP" id="MF_01930">
    <property type="entry name" value="PurN"/>
    <property type="match status" value="1"/>
</dbReference>
<dbReference type="PROSITE" id="PS00373">
    <property type="entry name" value="GART"/>
    <property type="match status" value="1"/>
</dbReference>
<evidence type="ECO:0000313" key="8">
    <source>
        <dbReference type="EMBL" id="QGS09507.1"/>
    </source>
</evidence>
<organism evidence="8 9">
    <name type="scientific">Gemella morbillorum</name>
    <dbReference type="NCBI Taxonomy" id="29391"/>
    <lineage>
        <taxon>Bacteria</taxon>
        <taxon>Bacillati</taxon>
        <taxon>Bacillota</taxon>
        <taxon>Bacilli</taxon>
        <taxon>Bacillales</taxon>
        <taxon>Gemellaceae</taxon>
        <taxon>Gemella</taxon>
    </lineage>
</organism>
<feature type="binding site" evidence="6">
    <location>
        <begin position="13"/>
        <end position="15"/>
    </location>
    <ligand>
        <name>N(1)-(5-phospho-beta-D-ribosyl)glycinamide</name>
        <dbReference type="ChEBI" id="CHEBI:143788"/>
    </ligand>
</feature>
<keyword evidence="9" id="KW-1185">Reference proteome</keyword>
<dbReference type="EC" id="2.1.2.2" evidence="6"/>
<keyword evidence="2 6" id="KW-0808">Transferase</keyword>
<sequence length="188" mass="21397">MKKQVAIFASGTGSNFEKIADDNRLKEKMDIALLVCDKPNAAVIKKAQDRNINTYVFSTKDFGSKQDYEAAILEQVKDLDYIFLAGYMRIISPYFLENYKKTILNLHPSLLPKYKGKDAIEQAYKAQEREIGISIHYVNEELDGGEVIAQKSLIVKDGETLKEVTARIHELEHELYPNVILKLVEEAL</sequence>
<dbReference type="GO" id="GO:0004644">
    <property type="term" value="F:phosphoribosylglycinamide formyltransferase activity"/>
    <property type="evidence" value="ECO:0007669"/>
    <property type="project" value="UniProtKB-UniRule"/>
</dbReference>
<dbReference type="PANTHER" id="PTHR43369">
    <property type="entry name" value="PHOSPHORIBOSYLGLYCINAMIDE FORMYLTRANSFERASE"/>
    <property type="match status" value="1"/>
</dbReference>
<name>A0AAP9KTV0_9BACL</name>
<keyword evidence="3 6" id="KW-0658">Purine biosynthesis</keyword>
<dbReference type="CDD" id="cd08645">
    <property type="entry name" value="FMT_core_GART"/>
    <property type="match status" value="1"/>
</dbReference>
<dbReference type="SUPFAM" id="SSF53328">
    <property type="entry name" value="Formyltransferase"/>
    <property type="match status" value="1"/>
</dbReference>
<dbReference type="Pfam" id="PF00551">
    <property type="entry name" value="Formyl_trans_N"/>
    <property type="match status" value="1"/>
</dbReference>
<evidence type="ECO:0000256" key="2">
    <source>
        <dbReference type="ARBA" id="ARBA00022679"/>
    </source>
</evidence>
<feature type="binding site" evidence="6">
    <location>
        <position position="105"/>
    </location>
    <ligand>
        <name>(6R)-10-formyltetrahydrofolate</name>
        <dbReference type="ChEBI" id="CHEBI:195366"/>
    </ligand>
</feature>
<evidence type="ECO:0000256" key="3">
    <source>
        <dbReference type="ARBA" id="ARBA00022755"/>
    </source>
</evidence>
<evidence type="ECO:0000256" key="4">
    <source>
        <dbReference type="ARBA" id="ARBA00038440"/>
    </source>
</evidence>
<dbReference type="Proteomes" id="UP000425411">
    <property type="component" value="Chromosome"/>
</dbReference>
<dbReference type="AlphaFoldDB" id="A0AAP9KTV0"/>
<feature type="domain" description="Formyl transferase N-terminal" evidence="7">
    <location>
        <begin position="4"/>
        <end position="180"/>
    </location>
</feature>
<protein>
    <recommendedName>
        <fullName evidence="6">Phosphoribosylglycinamide formyltransferase</fullName>
        <ecNumber evidence="6">2.1.2.2</ecNumber>
    </recommendedName>
    <alternativeName>
        <fullName evidence="6">5'-phosphoribosylglycinamide transformylase</fullName>
    </alternativeName>
    <alternativeName>
        <fullName evidence="6">GAR transformylase</fullName>
        <shortName evidence="6">GART</shortName>
    </alternativeName>
</protein>
<comment type="similarity">
    <text evidence="4 6">Belongs to the GART family.</text>
</comment>
<dbReference type="InterPro" id="IPR002376">
    <property type="entry name" value="Formyl_transf_N"/>
</dbReference>
<dbReference type="InterPro" id="IPR004607">
    <property type="entry name" value="GART"/>
</dbReference>
<dbReference type="NCBIfam" id="TIGR00639">
    <property type="entry name" value="PurN"/>
    <property type="match status" value="1"/>
</dbReference>
<comment type="function">
    <text evidence="6">Catalyzes the transfer of a formyl group from 10-formyltetrahydrofolate to 5-phospho-ribosyl-glycinamide (GAR), producing 5-phospho-ribosyl-N-formylglycinamide (FGAR) and tetrahydrofolate.</text>
</comment>
<dbReference type="GO" id="GO:0006189">
    <property type="term" value="P:'de novo' IMP biosynthetic process"/>
    <property type="evidence" value="ECO:0007669"/>
    <property type="project" value="UniProtKB-UniRule"/>
</dbReference>
<dbReference type="RefSeq" id="WP_004632139.1">
    <property type="nucleotide sequence ID" value="NZ_CP046314.1"/>
</dbReference>
<comment type="catalytic activity">
    <reaction evidence="5 6">
        <text>N(1)-(5-phospho-beta-D-ribosyl)glycinamide + (6R)-10-formyltetrahydrofolate = N(2)-formyl-N(1)-(5-phospho-beta-D-ribosyl)glycinamide + (6S)-5,6,7,8-tetrahydrofolate + H(+)</text>
        <dbReference type="Rhea" id="RHEA:15053"/>
        <dbReference type="ChEBI" id="CHEBI:15378"/>
        <dbReference type="ChEBI" id="CHEBI:57453"/>
        <dbReference type="ChEBI" id="CHEBI:143788"/>
        <dbReference type="ChEBI" id="CHEBI:147286"/>
        <dbReference type="ChEBI" id="CHEBI:195366"/>
        <dbReference type="EC" id="2.1.2.2"/>
    </reaction>
</comment>
<evidence type="ECO:0000313" key="9">
    <source>
        <dbReference type="Proteomes" id="UP000425411"/>
    </source>
</evidence>
<gene>
    <name evidence="6 8" type="primary">purN</name>
    <name evidence="8" type="ORF">FOC49_06260</name>
</gene>
<dbReference type="EMBL" id="CP046314">
    <property type="protein sequence ID" value="QGS09507.1"/>
    <property type="molecule type" value="Genomic_DNA"/>
</dbReference>
<feature type="binding site" evidence="6">
    <location>
        <position position="65"/>
    </location>
    <ligand>
        <name>(6R)-10-formyltetrahydrofolate</name>
        <dbReference type="ChEBI" id="CHEBI:195366"/>
    </ligand>
</feature>
<evidence type="ECO:0000256" key="6">
    <source>
        <dbReference type="HAMAP-Rule" id="MF_01930"/>
    </source>
</evidence>
<evidence type="ECO:0000256" key="5">
    <source>
        <dbReference type="ARBA" id="ARBA00047664"/>
    </source>
</evidence>
<proteinExistence type="inferred from homology"/>
<dbReference type="Gene3D" id="3.40.50.170">
    <property type="entry name" value="Formyl transferase, N-terminal domain"/>
    <property type="match status" value="1"/>
</dbReference>
<feature type="binding site" evidence="6">
    <location>
        <begin position="88"/>
        <end position="91"/>
    </location>
    <ligand>
        <name>(6R)-10-formyltetrahydrofolate</name>
        <dbReference type="ChEBI" id="CHEBI:195366"/>
    </ligand>
</feature>
<dbReference type="PANTHER" id="PTHR43369:SF2">
    <property type="entry name" value="PHOSPHORIBOSYLGLYCINAMIDE FORMYLTRANSFERASE"/>
    <property type="match status" value="1"/>
</dbReference>
<dbReference type="InterPro" id="IPR001555">
    <property type="entry name" value="GART_AS"/>
</dbReference>
<accession>A0AAP9KTV0</accession>
<comment type="pathway">
    <text evidence="1 6">Purine metabolism; IMP biosynthesis via de novo pathway; N(2)-formyl-N(1)-(5-phospho-D-ribosyl)glycinamide from N(1)-(5-phospho-D-ribosyl)glycinamide (10-formyl THF route): step 1/1.</text>
</comment>
<evidence type="ECO:0000259" key="7">
    <source>
        <dbReference type="Pfam" id="PF00551"/>
    </source>
</evidence>
<feature type="active site" description="Proton donor" evidence="6">
    <location>
        <position position="107"/>
    </location>
</feature>